<protein>
    <submittedName>
        <fullName evidence="2">Uncharacterized protein</fullName>
    </submittedName>
</protein>
<evidence type="ECO:0000313" key="3">
    <source>
        <dbReference type="Proteomes" id="UP000706124"/>
    </source>
</evidence>
<dbReference type="AlphaFoldDB" id="A0A9P7MIY4"/>
<organism evidence="2 3">
    <name type="scientific">Claviceps pazoutovae</name>
    <dbReference type="NCBI Taxonomy" id="1649127"/>
    <lineage>
        <taxon>Eukaryota</taxon>
        <taxon>Fungi</taxon>
        <taxon>Dikarya</taxon>
        <taxon>Ascomycota</taxon>
        <taxon>Pezizomycotina</taxon>
        <taxon>Sordariomycetes</taxon>
        <taxon>Hypocreomycetidae</taxon>
        <taxon>Hypocreales</taxon>
        <taxon>Clavicipitaceae</taxon>
        <taxon>Claviceps</taxon>
    </lineage>
</organism>
<accession>A0A9P7MIY4</accession>
<name>A0A9P7MIY4_9HYPO</name>
<keyword evidence="3" id="KW-1185">Reference proteome</keyword>
<feature type="compositionally biased region" description="Basic and acidic residues" evidence="1">
    <location>
        <begin position="18"/>
        <end position="37"/>
    </location>
</feature>
<reference evidence="2 3" key="1">
    <citation type="journal article" date="2020" name="bioRxiv">
        <title>Whole genome comparisons of ergot fungi reveals the divergence and evolution of species within the genus Claviceps are the result of varying mechanisms driving genome evolution and host range expansion.</title>
        <authorList>
            <person name="Wyka S.A."/>
            <person name="Mondo S.J."/>
            <person name="Liu M."/>
            <person name="Dettman J."/>
            <person name="Nalam V."/>
            <person name="Broders K.D."/>
        </authorList>
    </citation>
    <scope>NUCLEOTIDE SEQUENCE [LARGE SCALE GENOMIC DNA]</scope>
    <source>
        <strain evidence="2 3">CCC 1485</strain>
    </source>
</reference>
<sequence length="73" mass="8274">MPAMKGKEMAAAALQDFAESREQDRTNARQARGDHSGMRRTRYKRDRNGERWEGQVVEICSGVNRQRPEAAGP</sequence>
<evidence type="ECO:0000313" key="2">
    <source>
        <dbReference type="EMBL" id="KAG5948500.1"/>
    </source>
</evidence>
<comment type="caution">
    <text evidence="2">The sequence shown here is derived from an EMBL/GenBank/DDBJ whole genome shotgun (WGS) entry which is preliminary data.</text>
</comment>
<dbReference type="EMBL" id="SRPO01000017">
    <property type="protein sequence ID" value="KAG5948500.1"/>
    <property type="molecule type" value="Genomic_DNA"/>
</dbReference>
<evidence type="ECO:0000256" key="1">
    <source>
        <dbReference type="SAM" id="MobiDB-lite"/>
    </source>
</evidence>
<feature type="region of interest" description="Disordered" evidence="1">
    <location>
        <begin position="1"/>
        <end position="49"/>
    </location>
</feature>
<proteinExistence type="predicted"/>
<dbReference type="Proteomes" id="UP000706124">
    <property type="component" value="Unassembled WGS sequence"/>
</dbReference>
<gene>
    <name evidence="2" type="ORF">E4U60_001648</name>
</gene>